<dbReference type="Proteomes" id="UP000007264">
    <property type="component" value="Unassembled WGS sequence"/>
</dbReference>
<dbReference type="GO" id="GO:0030942">
    <property type="term" value="F:endoplasmic reticulum signal peptide binding"/>
    <property type="evidence" value="ECO:0007669"/>
    <property type="project" value="InterPro"/>
</dbReference>
<dbReference type="EMBL" id="AGSI01000020">
    <property type="protein sequence ID" value="EIE19222.1"/>
    <property type="molecule type" value="Genomic_DNA"/>
</dbReference>
<keyword evidence="10 12" id="KW-0687">Ribonucleoprotein</keyword>
<dbReference type="PIRSF" id="PIRSF038995">
    <property type="entry name" value="SRP68"/>
    <property type="match status" value="1"/>
</dbReference>
<dbReference type="GO" id="GO:0005783">
    <property type="term" value="C:endoplasmic reticulum"/>
    <property type="evidence" value="ECO:0007669"/>
    <property type="project" value="UniProtKB-SubCell"/>
</dbReference>
<dbReference type="AlphaFoldDB" id="I0YLF3"/>
<evidence type="ECO:0000256" key="11">
    <source>
        <dbReference type="ARBA" id="ARBA00029498"/>
    </source>
</evidence>
<dbReference type="GO" id="GO:0006614">
    <property type="term" value="P:SRP-dependent cotranslational protein targeting to membrane"/>
    <property type="evidence" value="ECO:0007669"/>
    <property type="project" value="InterPro"/>
</dbReference>
<accession>I0YLF3</accession>
<dbReference type="FunFam" id="1.10.3450.40:FF:000001">
    <property type="entry name" value="Signal recognition particle subunit SRP68"/>
    <property type="match status" value="1"/>
</dbReference>
<dbReference type="GO" id="GO:0005730">
    <property type="term" value="C:nucleolus"/>
    <property type="evidence" value="ECO:0007669"/>
    <property type="project" value="UniProtKB-SubCell"/>
</dbReference>
<keyword evidence="5 12" id="KW-0963">Cytoplasm</keyword>
<dbReference type="PANTHER" id="PTHR12860">
    <property type="entry name" value="SIGNAL RECOGNITION PARTICLE 68 KDA PROTEIN"/>
    <property type="match status" value="1"/>
</dbReference>
<dbReference type="GO" id="GO:0005047">
    <property type="term" value="F:signal recognition particle binding"/>
    <property type="evidence" value="ECO:0007669"/>
    <property type="project" value="InterPro"/>
</dbReference>
<dbReference type="KEGG" id="csl:COCSUDRAFT_68021"/>
<evidence type="ECO:0000256" key="9">
    <source>
        <dbReference type="ARBA" id="ARBA00023242"/>
    </source>
</evidence>
<dbReference type="Pfam" id="PF16969">
    <property type="entry name" value="SRP68"/>
    <property type="match status" value="1"/>
</dbReference>
<organism evidence="13 14">
    <name type="scientific">Coccomyxa subellipsoidea (strain C-169)</name>
    <name type="common">Green microalga</name>
    <dbReference type="NCBI Taxonomy" id="574566"/>
    <lineage>
        <taxon>Eukaryota</taxon>
        <taxon>Viridiplantae</taxon>
        <taxon>Chlorophyta</taxon>
        <taxon>core chlorophytes</taxon>
        <taxon>Trebouxiophyceae</taxon>
        <taxon>Trebouxiophyceae incertae sedis</taxon>
        <taxon>Coccomyxaceae</taxon>
        <taxon>Coccomyxa</taxon>
        <taxon>Coccomyxa subellipsoidea</taxon>
    </lineage>
</organism>
<sequence>MAATEAQSSAEPMNVDEGDEVTPAPLLSLSLLQTVKTAQAQHGLRHSDYTRYRQYCTRKLHRLYKAVKMTHGRGKYIPRKLDANTVTEVGHLLIPLVGAERCWSQAMEMRAQLEKEPLSYKRQHMIRRLAKAAQLAGQLSDLASKCCVDGTALETEAYALFMAGNLLFEKQQWEAALAKLARAKSVYQELARLGSPEQQALLHKQLDDLAAPISFCKYKLKMSNDDDAGGLSVPDSPSAKVIQSKLESLAAQQGTQQGASAKGVSTIAWRGTTSVVAAERVRITLANALDLSKQVDEAKAANKPLDQVLELYDALIAAFNEAKGYVRHSISGGRANEASSGVDELKALDVTVTGLQLERTIERGQAQVADTRDRYDASAQSEPTVQKAVKKRKVKAEKGGPAKAEDVVRLYDSMMSAVKELSENAARLGGAAGEILLEECTAKARPACSPLEFIAHRATFQALRCFYAARSYLVAGKPLEAQGLFQRTAQRVQQAEAAWDDLERPSTEDLAELEALKAQTQAWRCAAHAECVAQQMLTQQEAQEGIDQLGLDVKPAAAARYLVDNLDRWESFAGGEGRPTRLCRVPPQPASVAVRPFMLDSALNYIQAPSLEHRTAKEEAKSTFSRIFTWGAKK</sequence>
<gene>
    <name evidence="13" type="ORF">COCSUDRAFT_68021</name>
</gene>
<comment type="caution">
    <text evidence="13">The sequence shown here is derived from an EMBL/GenBank/DDBJ whole genome shotgun (WGS) entry which is preliminary data.</text>
</comment>
<evidence type="ECO:0000256" key="5">
    <source>
        <dbReference type="ARBA" id="ARBA00022490"/>
    </source>
</evidence>
<keyword evidence="8 12" id="KW-0733">Signal recognition particle</keyword>
<dbReference type="GO" id="GO:0005829">
    <property type="term" value="C:cytosol"/>
    <property type="evidence" value="ECO:0007669"/>
    <property type="project" value="UniProtKB-ARBA"/>
</dbReference>
<keyword evidence="9" id="KW-0539">Nucleus</keyword>
<dbReference type="InterPro" id="IPR026258">
    <property type="entry name" value="SRP68"/>
</dbReference>
<proteinExistence type="inferred from homology"/>
<dbReference type="Gene3D" id="1.10.3450.40">
    <property type="entry name" value="Signal recognition particle, SRP68 subunit, RNA-binding domain"/>
    <property type="match status" value="1"/>
</dbReference>
<dbReference type="PANTHER" id="PTHR12860:SF0">
    <property type="entry name" value="SIGNAL RECOGNITION PARTICLE SUBUNIT SRP68"/>
    <property type="match status" value="1"/>
</dbReference>
<dbReference type="eggNOG" id="KOG2460">
    <property type="taxonomic scope" value="Eukaryota"/>
</dbReference>
<evidence type="ECO:0000313" key="13">
    <source>
        <dbReference type="EMBL" id="EIE19222.1"/>
    </source>
</evidence>
<evidence type="ECO:0000256" key="4">
    <source>
        <dbReference type="ARBA" id="ARBA00009352"/>
    </source>
</evidence>
<keyword evidence="7 12" id="KW-0694">RNA-binding</keyword>
<dbReference type="GeneID" id="17037152"/>
<dbReference type="InterPro" id="IPR034652">
    <property type="entry name" value="SRP68-RBD"/>
</dbReference>
<dbReference type="RefSeq" id="XP_005643766.1">
    <property type="nucleotide sequence ID" value="XM_005643709.1"/>
</dbReference>
<name>I0YLF3_COCSC</name>
<dbReference type="STRING" id="574566.I0YLF3"/>
<dbReference type="InterPro" id="IPR038253">
    <property type="entry name" value="SRP68_N_sf"/>
</dbReference>
<evidence type="ECO:0000256" key="8">
    <source>
        <dbReference type="ARBA" id="ARBA00023135"/>
    </source>
</evidence>
<evidence type="ECO:0000256" key="6">
    <source>
        <dbReference type="ARBA" id="ARBA00022824"/>
    </source>
</evidence>
<reference evidence="13 14" key="1">
    <citation type="journal article" date="2012" name="Genome Biol.">
        <title>The genome of the polar eukaryotic microalga coccomyxa subellipsoidea reveals traits of cold adaptation.</title>
        <authorList>
            <person name="Blanc G."/>
            <person name="Agarkova I."/>
            <person name="Grimwood J."/>
            <person name="Kuo A."/>
            <person name="Brueggeman A."/>
            <person name="Dunigan D."/>
            <person name="Gurnon J."/>
            <person name="Ladunga I."/>
            <person name="Lindquist E."/>
            <person name="Lucas S."/>
            <person name="Pangilinan J."/>
            <person name="Proschold T."/>
            <person name="Salamov A."/>
            <person name="Schmutz J."/>
            <person name="Weeks D."/>
            <person name="Yamada T."/>
            <person name="Claverie J.M."/>
            <person name="Grigoriev I."/>
            <person name="Van Etten J."/>
            <person name="Lomsadze A."/>
            <person name="Borodovsky M."/>
        </authorList>
    </citation>
    <scope>NUCLEOTIDE SEQUENCE [LARGE SCALE GENOMIC DNA]</scope>
    <source>
        <strain evidence="13 14">C-169</strain>
    </source>
</reference>
<evidence type="ECO:0000256" key="7">
    <source>
        <dbReference type="ARBA" id="ARBA00022884"/>
    </source>
</evidence>
<evidence type="ECO:0000256" key="10">
    <source>
        <dbReference type="ARBA" id="ARBA00023274"/>
    </source>
</evidence>
<protein>
    <recommendedName>
        <fullName evidence="11 12">Signal recognition particle subunit SRP68</fullName>
        <shortName evidence="12">SRP68</shortName>
    </recommendedName>
</protein>
<dbReference type="GO" id="GO:0005786">
    <property type="term" value="C:signal recognition particle, endoplasmic reticulum targeting"/>
    <property type="evidence" value="ECO:0007669"/>
    <property type="project" value="UniProtKB-KW"/>
</dbReference>
<dbReference type="CDD" id="cd15481">
    <property type="entry name" value="SRP68-RBD"/>
    <property type="match status" value="1"/>
</dbReference>
<comment type="similarity">
    <text evidence="4 12">Belongs to the SRP68 family.</text>
</comment>
<evidence type="ECO:0000256" key="3">
    <source>
        <dbReference type="ARBA" id="ARBA00004604"/>
    </source>
</evidence>
<comment type="subcellular location">
    <subcellularLocation>
        <location evidence="2 12">Cytoplasm</location>
    </subcellularLocation>
    <subcellularLocation>
        <location evidence="1">Endoplasmic reticulum</location>
    </subcellularLocation>
    <subcellularLocation>
        <location evidence="3">Nucleus</location>
        <location evidence="3">Nucleolus</location>
    </subcellularLocation>
</comment>
<evidence type="ECO:0000256" key="12">
    <source>
        <dbReference type="PIRNR" id="PIRNR038995"/>
    </source>
</evidence>
<evidence type="ECO:0000256" key="2">
    <source>
        <dbReference type="ARBA" id="ARBA00004496"/>
    </source>
</evidence>
<dbReference type="OrthoDB" id="10255118at2759"/>
<keyword evidence="14" id="KW-1185">Reference proteome</keyword>
<evidence type="ECO:0000256" key="1">
    <source>
        <dbReference type="ARBA" id="ARBA00004240"/>
    </source>
</evidence>
<dbReference type="GO" id="GO:0008312">
    <property type="term" value="F:7S RNA binding"/>
    <property type="evidence" value="ECO:0007669"/>
    <property type="project" value="InterPro"/>
</dbReference>
<comment type="function">
    <text evidence="12">Component of the signal recognition particle (SRP) complex, a ribonucleoprotein complex that mediates the cotranslational targeting of secretory and membrane proteins to the endoplasmic reticulum (ER). The SRP complex interacts with the signal sequence in nascent secretory and membrane proteins and directs them to the membrane of the ER.</text>
</comment>
<keyword evidence="6" id="KW-0256">Endoplasmic reticulum</keyword>
<evidence type="ECO:0000313" key="14">
    <source>
        <dbReference type="Proteomes" id="UP000007264"/>
    </source>
</evidence>